<evidence type="ECO:0000256" key="1">
    <source>
        <dbReference type="SAM" id="MobiDB-lite"/>
    </source>
</evidence>
<dbReference type="AlphaFoldDB" id="A0AAD9E4N6"/>
<accession>A0AAD9E4N6</accession>
<feature type="compositionally biased region" description="Basic and acidic residues" evidence="1">
    <location>
        <begin position="11"/>
        <end position="21"/>
    </location>
</feature>
<evidence type="ECO:0000313" key="3">
    <source>
        <dbReference type="Proteomes" id="UP001243330"/>
    </source>
</evidence>
<dbReference type="Proteomes" id="UP001243330">
    <property type="component" value="Unassembled WGS sequence"/>
</dbReference>
<sequence>MQIQQLVNGGEPKEPDYRIEG</sequence>
<evidence type="ECO:0000313" key="2">
    <source>
        <dbReference type="EMBL" id="KAK1837389.1"/>
    </source>
</evidence>
<reference evidence="2" key="1">
    <citation type="submission" date="2023-01" db="EMBL/GenBank/DDBJ databases">
        <title>Colletotrichum chrysophilum M932 genome sequence.</title>
        <authorList>
            <person name="Baroncelli R."/>
        </authorList>
    </citation>
    <scope>NUCLEOTIDE SEQUENCE</scope>
    <source>
        <strain evidence="2">M932</strain>
    </source>
</reference>
<dbReference type="EMBL" id="JAQOWY010001371">
    <property type="protein sequence ID" value="KAK1837389.1"/>
    <property type="molecule type" value="Genomic_DNA"/>
</dbReference>
<organism evidence="2 3">
    <name type="scientific">Colletotrichum chrysophilum</name>
    <dbReference type="NCBI Taxonomy" id="1836956"/>
    <lineage>
        <taxon>Eukaryota</taxon>
        <taxon>Fungi</taxon>
        <taxon>Dikarya</taxon>
        <taxon>Ascomycota</taxon>
        <taxon>Pezizomycotina</taxon>
        <taxon>Sordariomycetes</taxon>
        <taxon>Hypocreomycetidae</taxon>
        <taxon>Glomerellales</taxon>
        <taxon>Glomerellaceae</taxon>
        <taxon>Colletotrichum</taxon>
        <taxon>Colletotrichum gloeosporioides species complex</taxon>
    </lineage>
</organism>
<name>A0AAD9E4N6_9PEZI</name>
<gene>
    <name evidence="2" type="ORF">CCHR01_19990</name>
</gene>
<feature type="region of interest" description="Disordered" evidence="1">
    <location>
        <begin position="1"/>
        <end position="21"/>
    </location>
</feature>
<protein>
    <submittedName>
        <fullName evidence="2">Uncharacterized protein</fullName>
    </submittedName>
</protein>
<keyword evidence="3" id="KW-1185">Reference proteome</keyword>
<comment type="caution">
    <text evidence="2">The sequence shown here is derived from an EMBL/GenBank/DDBJ whole genome shotgun (WGS) entry which is preliminary data.</text>
</comment>
<proteinExistence type="predicted"/>